<dbReference type="AlphaFoldDB" id="A0AAF0BWW2"/>
<evidence type="ECO:0000259" key="8">
    <source>
        <dbReference type="Pfam" id="PF13190"/>
    </source>
</evidence>
<comment type="subcellular location">
    <subcellularLocation>
        <location evidence="1">Cell membrane</location>
    </subcellularLocation>
</comment>
<protein>
    <submittedName>
        <fullName evidence="9">PDGLE domain-containing protein</fullName>
    </submittedName>
</protein>
<reference evidence="9" key="1">
    <citation type="submission" date="2023-01" db="EMBL/GenBank/DDBJ databases">
        <title>The diversity of Class Acidimicrobiia in South China Sea sediment environments and the proposal of Iamia marina sp. nov., a novel species of the genus Iamia.</title>
        <authorList>
            <person name="He Y."/>
            <person name="Tian X."/>
        </authorList>
    </citation>
    <scope>NUCLEOTIDE SEQUENCE</scope>
    <source>
        <strain evidence="9">DSM 19957</strain>
    </source>
</reference>
<name>A0AAF0BWW2_9ACTN</name>
<keyword evidence="4 7" id="KW-1133">Transmembrane helix</keyword>
<sequence length="122" mass="12310">MRARVGFGLFLALGLVVAAGLVLFVSPRASSEPDGLEKVAEDEGFIEGAEDHALADTPTADYAVKGVDDEALSTGLSGLIGITITFAAAGALFFAVRRTGGRSRPDGAPPTSSDSSRDGAAA</sequence>
<accession>A0AAF0BWW2</accession>
<gene>
    <name evidence="9" type="ORF">PO878_05980</name>
</gene>
<dbReference type="Proteomes" id="UP001216390">
    <property type="component" value="Chromosome"/>
</dbReference>
<dbReference type="GO" id="GO:0005886">
    <property type="term" value="C:plasma membrane"/>
    <property type="evidence" value="ECO:0007669"/>
    <property type="project" value="UniProtKB-SubCell"/>
</dbReference>
<dbReference type="InterPro" id="IPR025937">
    <property type="entry name" value="PDGLE_dom"/>
</dbReference>
<proteinExistence type="predicted"/>
<evidence type="ECO:0000256" key="4">
    <source>
        <dbReference type="ARBA" id="ARBA00022989"/>
    </source>
</evidence>
<evidence type="ECO:0000256" key="3">
    <source>
        <dbReference type="ARBA" id="ARBA00022692"/>
    </source>
</evidence>
<organism evidence="9 10">
    <name type="scientific">Iamia majanohamensis</name>
    <dbReference type="NCBI Taxonomy" id="467976"/>
    <lineage>
        <taxon>Bacteria</taxon>
        <taxon>Bacillati</taxon>
        <taxon>Actinomycetota</taxon>
        <taxon>Acidimicrobiia</taxon>
        <taxon>Acidimicrobiales</taxon>
        <taxon>Iamiaceae</taxon>
        <taxon>Iamia</taxon>
    </lineage>
</organism>
<evidence type="ECO:0000256" key="5">
    <source>
        <dbReference type="ARBA" id="ARBA00023136"/>
    </source>
</evidence>
<keyword evidence="3 7" id="KW-0812">Transmembrane</keyword>
<dbReference type="EMBL" id="CP116942">
    <property type="protein sequence ID" value="WCO68275.1"/>
    <property type="molecule type" value="Genomic_DNA"/>
</dbReference>
<evidence type="ECO:0000256" key="6">
    <source>
        <dbReference type="SAM" id="MobiDB-lite"/>
    </source>
</evidence>
<keyword evidence="5 7" id="KW-0472">Membrane</keyword>
<evidence type="ECO:0000313" key="10">
    <source>
        <dbReference type="Proteomes" id="UP001216390"/>
    </source>
</evidence>
<feature type="domain" description="PDGLE" evidence="8">
    <location>
        <begin position="10"/>
        <end position="98"/>
    </location>
</feature>
<evidence type="ECO:0000256" key="7">
    <source>
        <dbReference type="SAM" id="Phobius"/>
    </source>
</evidence>
<evidence type="ECO:0000256" key="1">
    <source>
        <dbReference type="ARBA" id="ARBA00004236"/>
    </source>
</evidence>
<feature type="transmembrane region" description="Helical" evidence="7">
    <location>
        <begin position="76"/>
        <end position="96"/>
    </location>
</feature>
<dbReference type="KEGG" id="ima:PO878_05980"/>
<evidence type="ECO:0000313" key="9">
    <source>
        <dbReference type="EMBL" id="WCO68275.1"/>
    </source>
</evidence>
<dbReference type="RefSeq" id="WP_272737792.1">
    <property type="nucleotide sequence ID" value="NZ_CP116942.1"/>
</dbReference>
<keyword evidence="2" id="KW-1003">Cell membrane</keyword>
<feature type="region of interest" description="Disordered" evidence="6">
    <location>
        <begin position="99"/>
        <end position="122"/>
    </location>
</feature>
<keyword evidence="10" id="KW-1185">Reference proteome</keyword>
<evidence type="ECO:0000256" key="2">
    <source>
        <dbReference type="ARBA" id="ARBA00022475"/>
    </source>
</evidence>
<dbReference type="Pfam" id="PF13190">
    <property type="entry name" value="PDGLE"/>
    <property type="match status" value="1"/>
</dbReference>